<protein>
    <submittedName>
        <fullName evidence="1">10779_t:CDS:1</fullName>
    </submittedName>
</protein>
<sequence>ILNYCTALLHLSPEQVIAIFNNNFNELRRFLFGCRGGFDANIKIRMVYENPWNNLFL</sequence>
<dbReference type="EMBL" id="CAJVPK010002143">
    <property type="protein sequence ID" value="CAG8607123.1"/>
    <property type="molecule type" value="Genomic_DNA"/>
</dbReference>
<organism evidence="1 2">
    <name type="scientific">Diversispora eburnea</name>
    <dbReference type="NCBI Taxonomy" id="1213867"/>
    <lineage>
        <taxon>Eukaryota</taxon>
        <taxon>Fungi</taxon>
        <taxon>Fungi incertae sedis</taxon>
        <taxon>Mucoromycota</taxon>
        <taxon>Glomeromycotina</taxon>
        <taxon>Glomeromycetes</taxon>
        <taxon>Diversisporales</taxon>
        <taxon>Diversisporaceae</taxon>
        <taxon>Diversispora</taxon>
    </lineage>
</organism>
<evidence type="ECO:0000313" key="2">
    <source>
        <dbReference type="Proteomes" id="UP000789706"/>
    </source>
</evidence>
<accession>A0A9N9CMD0</accession>
<keyword evidence="2" id="KW-1185">Reference proteome</keyword>
<evidence type="ECO:0000313" key="1">
    <source>
        <dbReference type="EMBL" id="CAG8607123.1"/>
    </source>
</evidence>
<name>A0A9N9CMD0_9GLOM</name>
<dbReference type="AlphaFoldDB" id="A0A9N9CMD0"/>
<gene>
    <name evidence="1" type="ORF">DEBURN_LOCUS9800</name>
</gene>
<feature type="non-terminal residue" evidence="1">
    <location>
        <position position="1"/>
    </location>
</feature>
<comment type="caution">
    <text evidence="1">The sequence shown here is derived from an EMBL/GenBank/DDBJ whole genome shotgun (WGS) entry which is preliminary data.</text>
</comment>
<reference evidence="1" key="1">
    <citation type="submission" date="2021-06" db="EMBL/GenBank/DDBJ databases">
        <authorList>
            <person name="Kallberg Y."/>
            <person name="Tangrot J."/>
            <person name="Rosling A."/>
        </authorList>
    </citation>
    <scope>NUCLEOTIDE SEQUENCE</scope>
    <source>
        <strain evidence="1">AZ414A</strain>
    </source>
</reference>
<dbReference type="Proteomes" id="UP000789706">
    <property type="component" value="Unassembled WGS sequence"/>
</dbReference>
<proteinExistence type="predicted"/>